<dbReference type="STRING" id="1194695.A0A5D3DRJ5"/>
<dbReference type="GO" id="GO:0046872">
    <property type="term" value="F:metal ion binding"/>
    <property type="evidence" value="ECO:0007669"/>
    <property type="project" value="UniProtKB-KW"/>
</dbReference>
<name>A0A5D3DRJ5_CUCMM</name>
<evidence type="ECO:0000313" key="6">
    <source>
        <dbReference type="Proteomes" id="UP000321393"/>
    </source>
</evidence>
<dbReference type="InterPro" id="IPR001584">
    <property type="entry name" value="Integrase_cat-core"/>
</dbReference>
<evidence type="ECO:0000313" key="4">
    <source>
        <dbReference type="EMBL" id="KAA0067027.1"/>
    </source>
</evidence>
<proteinExistence type="predicted"/>
<dbReference type="PANTHER" id="PTHR42648">
    <property type="entry name" value="TRANSPOSASE, PUTATIVE-RELATED"/>
    <property type="match status" value="1"/>
</dbReference>
<gene>
    <name evidence="5" type="ORF">E5676_scaffold14G00280</name>
    <name evidence="4" type="ORF">E6C27_scaffold38G00640</name>
</gene>
<dbReference type="Proteomes" id="UP000321947">
    <property type="component" value="Unassembled WGS sequence"/>
</dbReference>
<evidence type="ECO:0000256" key="1">
    <source>
        <dbReference type="ARBA" id="ARBA00022723"/>
    </source>
</evidence>
<dbReference type="Gene3D" id="3.30.420.10">
    <property type="entry name" value="Ribonuclease H-like superfamily/Ribonuclease H"/>
    <property type="match status" value="1"/>
</dbReference>
<accession>A0A5D3DRJ5</accession>
<dbReference type="GO" id="GO:0003676">
    <property type="term" value="F:nucleic acid binding"/>
    <property type="evidence" value="ECO:0007669"/>
    <property type="project" value="InterPro"/>
</dbReference>
<dbReference type="Pfam" id="PF07727">
    <property type="entry name" value="RVT_2"/>
    <property type="match status" value="1"/>
</dbReference>
<evidence type="ECO:0000313" key="7">
    <source>
        <dbReference type="Proteomes" id="UP000321947"/>
    </source>
</evidence>
<keyword evidence="1" id="KW-0479">Metal-binding</keyword>
<keyword evidence="2" id="KW-0378">Hydrolase</keyword>
<dbReference type="AlphaFoldDB" id="A0A5D3DRJ5"/>
<dbReference type="PROSITE" id="PS50994">
    <property type="entry name" value="INTEGRASE"/>
    <property type="match status" value="1"/>
</dbReference>
<dbReference type="GO" id="GO:0015074">
    <property type="term" value="P:DNA integration"/>
    <property type="evidence" value="ECO:0007669"/>
    <property type="project" value="InterPro"/>
</dbReference>
<dbReference type="GO" id="GO:0016787">
    <property type="term" value="F:hydrolase activity"/>
    <property type="evidence" value="ECO:0007669"/>
    <property type="project" value="UniProtKB-KW"/>
</dbReference>
<dbReference type="InterPro" id="IPR013103">
    <property type="entry name" value="RVT_2"/>
</dbReference>
<dbReference type="InterPro" id="IPR039537">
    <property type="entry name" value="Retrotran_Ty1/copia-like"/>
</dbReference>
<evidence type="ECO:0000313" key="5">
    <source>
        <dbReference type="EMBL" id="TYK26263.1"/>
    </source>
</evidence>
<reference evidence="6 7" key="1">
    <citation type="submission" date="2019-08" db="EMBL/GenBank/DDBJ databases">
        <title>Draft genome sequences of two oriental melons (Cucumis melo L. var makuwa).</title>
        <authorList>
            <person name="Kwon S.-Y."/>
        </authorList>
    </citation>
    <scope>NUCLEOTIDE SEQUENCE [LARGE SCALE GENOMIC DNA]</scope>
    <source>
        <strain evidence="7">cv. Chang Bougi</strain>
        <strain evidence="6">cv. SW 3</strain>
        <tissue evidence="5">Leaf</tissue>
    </source>
</reference>
<dbReference type="EMBL" id="SSTD01003480">
    <property type="protein sequence ID" value="TYK26263.1"/>
    <property type="molecule type" value="Genomic_DNA"/>
</dbReference>
<comment type="caution">
    <text evidence="5">The sequence shown here is derived from an EMBL/GenBank/DDBJ whole genome shotgun (WGS) entry which is preliminary data.</text>
</comment>
<dbReference type="OrthoDB" id="8048545at2759"/>
<evidence type="ECO:0000256" key="2">
    <source>
        <dbReference type="ARBA" id="ARBA00022801"/>
    </source>
</evidence>
<evidence type="ECO:0000259" key="3">
    <source>
        <dbReference type="PROSITE" id="PS50994"/>
    </source>
</evidence>
<protein>
    <submittedName>
        <fullName evidence="4 5">Mitochondrial protein</fullName>
    </submittedName>
</protein>
<sequence length="387" mass="43481">MCRLCHLKTRRSTVAELFAVASRHVKLCRVVPSSISRVASPSHVVCELQPLAQPRRRKSPSPLKTIKSVKMLNSGTDSLDSILNSGHNGSSKYGLRFDASMRSAKFTSKRNVPQVMLLLEMEPKEELLQKKTLIEGQKIIRIRSDHGKEFDNEDLNNFCQLEGIHHEFAAPIAPQQNGAVERKNSYETINVVVNDFESNVNQFSIEDDETSIIPDVTSTLLKEIPKADSQPENTKINSEKITDKVMNDETVLVSSAHVKKNHPPSSIIGDPSAGITTSRKEKLDYTKMIADLCYVSSIEPTSVESALKDEYWINTMQEELLQFKRNNVWTLVPKLDGMNVIGTKWIFKNKIDESGYVTKNKARLMTQGYAQVEGIDFDETFAPVAKL</sequence>
<dbReference type="InterPro" id="IPR036397">
    <property type="entry name" value="RNaseH_sf"/>
</dbReference>
<dbReference type="InterPro" id="IPR012337">
    <property type="entry name" value="RNaseH-like_sf"/>
</dbReference>
<feature type="domain" description="Integrase catalytic" evidence="3">
    <location>
        <begin position="56"/>
        <end position="186"/>
    </location>
</feature>
<dbReference type="SUPFAM" id="SSF53098">
    <property type="entry name" value="Ribonuclease H-like"/>
    <property type="match status" value="1"/>
</dbReference>
<organism evidence="5 7">
    <name type="scientific">Cucumis melo var. makuwa</name>
    <name type="common">Oriental melon</name>
    <dbReference type="NCBI Taxonomy" id="1194695"/>
    <lineage>
        <taxon>Eukaryota</taxon>
        <taxon>Viridiplantae</taxon>
        <taxon>Streptophyta</taxon>
        <taxon>Embryophyta</taxon>
        <taxon>Tracheophyta</taxon>
        <taxon>Spermatophyta</taxon>
        <taxon>Magnoliopsida</taxon>
        <taxon>eudicotyledons</taxon>
        <taxon>Gunneridae</taxon>
        <taxon>Pentapetalae</taxon>
        <taxon>rosids</taxon>
        <taxon>fabids</taxon>
        <taxon>Cucurbitales</taxon>
        <taxon>Cucurbitaceae</taxon>
        <taxon>Benincaseae</taxon>
        <taxon>Cucumis</taxon>
    </lineage>
</organism>
<dbReference type="PANTHER" id="PTHR42648:SF18">
    <property type="entry name" value="RETROTRANSPOSON, UNCLASSIFIED-LIKE PROTEIN"/>
    <property type="match status" value="1"/>
</dbReference>
<dbReference type="Proteomes" id="UP000321393">
    <property type="component" value="Unassembled WGS sequence"/>
</dbReference>
<dbReference type="EMBL" id="SSTE01000699">
    <property type="protein sequence ID" value="KAA0067027.1"/>
    <property type="molecule type" value="Genomic_DNA"/>
</dbReference>